<evidence type="ECO:0000313" key="9">
    <source>
        <dbReference type="Proteomes" id="UP000326354"/>
    </source>
</evidence>
<feature type="transmembrane region" description="Helical" evidence="7">
    <location>
        <begin position="184"/>
        <end position="214"/>
    </location>
</feature>
<evidence type="ECO:0000256" key="4">
    <source>
        <dbReference type="ARBA" id="ARBA00022989"/>
    </source>
</evidence>
<keyword evidence="6" id="KW-0813">Transport</keyword>
<feature type="transmembrane region" description="Helical" evidence="7">
    <location>
        <begin position="259"/>
        <end position="278"/>
    </location>
</feature>
<dbReference type="InterPro" id="IPR001626">
    <property type="entry name" value="ABC_TroCD"/>
</dbReference>
<dbReference type="EMBL" id="AP019860">
    <property type="protein sequence ID" value="BBM84827.1"/>
    <property type="molecule type" value="Genomic_DNA"/>
</dbReference>
<protein>
    <submittedName>
        <fullName evidence="8">Membrane protein</fullName>
    </submittedName>
</protein>
<dbReference type="GO" id="GO:0043190">
    <property type="term" value="C:ATP-binding cassette (ABC) transporter complex"/>
    <property type="evidence" value="ECO:0007669"/>
    <property type="project" value="InterPro"/>
</dbReference>
<dbReference type="KEGG" id="uam:UABAM_03188"/>
<feature type="transmembrane region" description="Helical" evidence="7">
    <location>
        <begin position="226"/>
        <end position="247"/>
    </location>
</feature>
<keyword evidence="3 6" id="KW-0812">Transmembrane</keyword>
<dbReference type="GO" id="GO:0010043">
    <property type="term" value="P:response to zinc ion"/>
    <property type="evidence" value="ECO:0007669"/>
    <property type="project" value="TreeGrafter"/>
</dbReference>
<dbReference type="InterPro" id="IPR037294">
    <property type="entry name" value="ABC_BtuC-like"/>
</dbReference>
<comment type="subcellular location">
    <subcellularLocation>
        <location evidence="6">Cell membrane</location>
        <topology evidence="6">Multi-pass membrane protein</topology>
    </subcellularLocation>
    <subcellularLocation>
        <location evidence="1">Membrane</location>
        <topology evidence="1">Multi-pass membrane protein</topology>
    </subcellularLocation>
</comment>
<keyword evidence="5 7" id="KW-0472">Membrane</keyword>
<dbReference type="CDD" id="cd06550">
    <property type="entry name" value="TM_ABC_iron-siderophores_like"/>
    <property type="match status" value="1"/>
</dbReference>
<dbReference type="Pfam" id="PF00950">
    <property type="entry name" value="ABC-3"/>
    <property type="match status" value="1"/>
</dbReference>
<keyword evidence="9" id="KW-1185">Reference proteome</keyword>
<dbReference type="GO" id="GO:0055085">
    <property type="term" value="P:transmembrane transport"/>
    <property type="evidence" value="ECO:0007669"/>
    <property type="project" value="InterPro"/>
</dbReference>
<dbReference type="OrthoDB" id="9778117at2"/>
<sequence>MFEFITALQEFAFLRYALIAGILASISCGIVGAFVVTKRISYLAGAISHFVLGGIGIARYLNIVHGWTFLDPMYGAVIFALLAAIFIGYVRFWHKQREDTIIGVMWAVGMAVGVMFISQTPGYNEDLMTYLFGNILLVTAEDLRIIAVLDVIIVVLCIFFYRSLVAICFDEHFAKLRGIKVRRLYILLLCLTAMTVVLLVTVVGIVMVIALLTIPAGIASQFAKSLGQMMLLATLLSIVFVTSGLGVSYQYDVPSGATIIIISGIIYVISAVFSSSRFRFKN</sequence>
<feature type="transmembrane region" description="Helical" evidence="7">
    <location>
        <begin position="104"/>
        <end position="123"/>
    </location>
</feature>
<dbReference type="SUPFAM" id="SSF81345">
    <property type="entry name" value="ABC transporter involved in vitamin B12 uptake, BtuC"/>
    <property type="match status" value="1"/>
</dbReference>
<dbReference type="PANTHER" id="PTHR30477:SF18">
    <property type="entry name" value="METAL TRANSPORT SYSTEM MEMBRANE PROTEIN CT_417-RELATED"/>
    <property type="match status" value="1"/>
</dbReference>
<name>A0A5S9INL0_UABAM</name>
<reference evidence="8 9" key="1">
    <citation type="submission" date="2019-08" db="EMBL/GenBank/DDBJ databases">
        <title>Complete genome sequence of Candidatus Uab amorphum.</title>
        <authorList>
            <person name="Shiratori T."/>
            <person name="Suzuki S."/>
            <person name="Kakizawa Y."/>
            <person name="Ishida K."/>
        </authorList>
    </citation>
    <scope>NUCLEOTIDE SEQUENCE [LARGE SCALE GENOMIC DNA]</scope>
    <source>
        <strain evidence="8 9">SRT547</strain>
    </source>
</reference>
<keyword evidence="4 7" id="KW-1133">Transmembrane helix</keyword>
<comment type="similarity">
    <text evidence="2 6">Belongs to the ABC-3 integral membrane protein family.</text>
</comment>
<evidence type="ECO:0000313" key="8">
    <source>
        <dbReference type="EMBL" id="BBM84827.1"/>
    </source>
</evidence>
<dbReference type="AlphaFoldDB" id="A0A5S9INL0"/>
<feature type="transmembrane region" description="Helical" evidence="7">
    <location>
        <begin position="73"/>
        <end position="92"/>
    </location>
</feature>
<feature type="transmembrane region" description="Helical" evidence="7">
    <location>
        <begin position="143"/>
        <end position="164"/>
    </location>
</feature>
<dbReference type="PANTHER" id="PTHR30477">
    <property type="entry name" value="ABC-TRANSPORTER METAL-BINDING PROTEIN"/>
    <property type="match status" value="1"/>
</dbReference>
<evidence type="ECO:0000256" key="6">
    <source>
        <dbReference type="RuleBase" id="RU003943"/>
    </source>
</evidence>
<evidence type="ECO:0000256" key="1">
    <source>
        <dbReference type="ARBA" id="ARBA00004141"/>
    </source>
</evidence>
<evidence type="ECO:0000256" key="2">
    <source>
        <dbReference type="ARBA" id="ARBA00008034"/>
    </source>
</evidence>
<organism evidence="8 9">
    <name type="scientific">Uabimicrobium amorphum</name>
    <dbReference type="NCBI Taxonomy" id="2596890"/>
    <lineage>
        <taxon>Bacteria</taxon>
        <taxon>Pseudomonadati</taxon>
        <taxon>Planctomycetota</taxon>
        <taxon>Candidatus Uabimicrobiia</taxon>
        <taxon>Candidatus Uabimicrobiales</taxon>
        <taxon>Candidatus Uabimicrobiaceae</taxon>
        <taxon>Candidatus Uabimicrobium</taxon>
    </lineage>
</organism>
<gene>
    <name evidence="8" type="ORF">UABAM_03188</name>
</gene>
<accession>A0A5S9INL0</accession>
<dbReference type="Gene3D" id="1.10.3470.10">
    <property type="entry name" value="ABC transporter involved in vitamin B12 uptake, BtuC"/>
    <property type="match status" value="1"/>
</dbReference>
<evidence type="ECO:0000256" key="7">
    <source>
        <dbReference type="SAM" id="Phobius"/>
    </source>
</evidence>
<dbReference type="RefSeq" id="WP_151968957.1">
    <property type="nucleotide sequence ID" value="NZ_AP019860.1"/>
</dbReference>
<evidence type="ECO:0000256" key="3">
    <source>
        <dbReference type="ARBA" id="ARBA00022692"/>
    </source>
</evidence>
<dbReference type="Proteomes" id="UP000326354">
    <property type="component" value="Chromosome"/>
</dbReference>
<feature type="transmembrane region" description="Helical" evidence="7">
    <location>
        <begin position="42"/>
        <end position="61"/>
    </location>
</feature>
<evidence type="ECO:0000256" key="5">
    <source>
        <dbReference type="ARBA" id="ARBA00023136"/>
    </source>
</evidence>
<feature type="transmembrane region" description="Helical" evidence="7">
    <location>
        <begin position="12"/>
        <end position="35"/>
    </location>
</feature>
<proteinExistence type="inferred from homology"/>